<proteinExistence type="predicted"/>
<keyword evidence="3" id="KW-1185">Reference proteome</keyword>
<protein>
    <submittedName>
        <fullName evidence="2">CbtA family protein</fullName>
    </submittedName>
</protein>
<keyword evidence="1" id="KW-1133">Transmembrane helix</keyword>
<dbReference type="AlphaFoldDB" id="A0A927PMX8"/>
<sequence>MPLTDQTTVHGVAAADRPLRGSLGSLVLRGLAAGAIAGIAAGAVAFLLGEPLIDAAIAIEEAVAHTEGTSHDHGEDALISRAGQKLGLFLATTLIGMALGAIVAVIAHHARRRVAMSGPALVLAIAGCGWLALEAVPFFKYPANPPAVGDPATITERTLLWCGIVLVGLVAIGAGILARSWVPARTGSELRALASIAGFLAVVSAGYIVLPAVDEVGAGFPASLLWDFRMASLLVQGTLWLILGAAFALLSERAAQRIALD</sequence>
<name>A0A927PMX8_9ACTN</name>
<dbReference type="EMBL" id="JACYWE010000006">
    <property type="protein sequence ID" value="MBD8506976.1"/>
    <property type="molecule type" value="Genomic_DNA"/>
</dbReference>
<gene>
    <name evidence="2" type="ORF">HT102_10790</name>
</gene>
<feature type="transmembrane region" description="Helical" evidence="1">
    <location>
        <begin position="190"/>
        <end position="210"/>
    </location>
</feature>
<feature type="transmembrane region" description="Helical" evidence="1">
    <location>
        <begin position="86"/>
        <end position="107"/>
    </location>
</feature>
<dbReference type="InterPro" id="IPR012666">
    <property type="entry name" value="CbtA_put"/>
</dbReference>
<feature type="transmembrane region" description="Helical" evidence="1">
    <location>
        <begin position="119"/>
        <end position="138"/>
    </location>
</feature>
<reference evidence="2" key="1">
    <citation type="submission" date="2020-09" db="EMBL/GenBank/DDBJ databases">
        <title>Hoyosella lacisalsi sp. nov., a halotolerant actinobacterium isolated from soil of Lake Gudzhirganskoe.</title>
        <authorList>
            <person name="Yang Q."/>
            <person name="Guo P.Y."/>
            <person name="Liu S.W."/>
            <person name="Li F.N."/>
            <person name="Sun C.H."/>
        </authorList>
    </citation>
    <scope>NUCLEOTIDE SEQUENCE</scope>
    <source>
        <strain evidence="2">G463</strain>
    </source>
</reference>
<comment type="caution">
    <text evidence="2">The sequence shown here is derived from an EMBL/GenBank/DDBJ whole genome shotgun (WGS) entry which is preliminary data.</text>
</comment>
<dbReference type="RefSeq" id="WP_192039444.1">
    <property type="nucleotide sequence ID" value="NZ_JACYWE010000006.1"/>
</dbReference>
<keyword evidence="1" id="KW-0812">Transmembrane</keyword>
<evidence type="ECO:0000313" key="3">
    <source>
        <dbReference type="Proteomes" id="UP000642993"/>
    </source>
</evidence>
<dbReference type="Proteomes" id="UP000642993">
    <property type="component" value="Unassembled WGS sequence"/>
</dbReference>
<evidence type="ECO:0000313" key="2">
    <source>
        <dbReference type="EMBL" id="MBD8506976.1"/>
    </source>
</evidence>
<keyword evidence="1" id="KW-0472">Membrane</keyword>
<dbReference type="Pfam" id="PF09490">
    <property type="entry name" value="CbtA"/>
    <property type="match status" value="1"/>
</dbReference>
<evidence type="ECO:0000256" key="1">
    <source>
        <dbReference type="SAM" id="Phobius"/>
    </source>
</evidence>
<feature type="transmembrane region" description="Helical" evidence="1">
    <location>
        <begin position="158"/>
        <end position="178"/>
    </location>
</feature>
<organism evidence="2 3">
    <name type="scientific">Lolliginicoccus lacisalsi</name>
    <dbReference type="NCBI Taxonomy" id="2742202"/>
    <lineage>
        <taxon>Bacteria</taxon>
        <taxon>Bacillati</taxon>
        <taxon>Actinomycetota</taxon>
        <taxon>Actinomycetes</taxon>
        <taxon>Mycobacteriales</taxon>
        <taxon>Hoyosellaceae</taxon>
        <taxon>Lolliginicoccus</taxon>
    </lineage>
</organism>
<accession>A0A927PMX8</accession>
<feature type="transmembrane region" description="Helical" evidence="1">
    <location>
        <begin position="26"/>
        <end position="48"/>
    </location>
</feature>
<feature type="transmembrane region" description="Helical" evidence="1">
    <location>
        <begin position="230"/>
        <end position="250"/>
    </location>
</feature>